<dbReference type="InterPro" id="IPR011051">
    <property type="entry name" value="RmlC_Cupin_sf"/>
</dbReference>
<dbReference type="SUPFAM" id="SSF53448">
    <property type="entry name" value="Nucleotide-diphospho-sugar transferases"/>
    <property type="match status" value="1"/>
</dbReference>
<reference evidence="7 8" key="2">
    <citation type="submission" date="2020-03" db="EMBL/GenBank/DDBJ databases">
        <title>Investigating the evolutionary divergence of the Butyrivibrio group.</title>
        <authorList>
            <person name="Skvortsov T."/>
            <person name="Santos F.G."/>
            <person name="Ting K.S."/>
            <person name="Creevey C.J."/>
        </authorList>
    </citation>
    <scope>NUCLEOTIDE SEQUENCE [LARGE SCALE GENOMIC DNA]</scope>
    <source>
        <strain evidence="7 8">MZ8</strain>
    </source>
</reference>
<name>A0A6M0LK42_PSEXY</name>
<feature type="domain" description="Mannose-6-phosphate isomerase cupin" evidence="6">
    <location>
        <begin position="700"/>
        <end position="771"/>
    </location>
</feature>
<feature type="domain" description="Mannose-6-phosphate isomerase type II C-terminal" evidence="4">
    <location>
        <begin position="339"/>
        <end position="441"/>
    </location>
</feature>
<dbReference type="Pfam" id="PF20511">
    <property type="entry name" value="PMI_typeI_cat"/>
    <property type="match status" value="1"/>
</dbReference>
<feature type="domain" description="Nucleotidyl transferase" evidence="3">
    <location>
        <begin position="3"/>
        <end position="213"/>
    </location>
</feature>
<protein>
    <recommendedName>
        <fullName evidence="1">Phosphohexomutase</fullName>
    </recommendedName>
    <alternativeName>
        <fullName evidence="2">Phosphomannose isomerase</fullName>
    </alternativeName>
</protein>
<dbReference type="RefSeq" id="WP_090488774.1">
    <property type="nucleotide sequence ID" value="NZ_VTVE01000003.1"/>
</dbReference>
<dbReference type="Proteomes" id="UP000473091">
    <property type="component" value="Unassembled WGS sequence"/>
</dbReference>
<dbReference type="InterPro" id="IPR014710">
    <property type="entry name" value="RmlC-like_jellyroll"/>
</dbReference>
<dbReference type="PANTHER" id="PTHR46390:SF1">
    <property type="entry name" value="MANNOSE-1-PHOSPHATE GUANYLYLTRANSFERASE"/>
    <property type="match status" value="1"/>
</dbReference>
<evidence type="ECO:0000259" key="5">
    <source>
        <dbReference type="Pfam" id="PF20511"/>
    </source>
</evidence>
<evidence type="ECO:0000259" key="3">
    <source>
        <dbReference type="Pfam" id="PF00483"/>
    </source>
</evidence>
<comment type="caution">
    <text evidence="7">The sequence shown here is derived from an EMBL/GenBank/DDBJ whole genome shotgun (WGS) entry which is preliminary data.</text>
</comment>
<proteinExistence type="predicted"/>
<evidence type="ECO:0000256" key="2">
    <source>
        <dbReference type="ARBA" id="ARBA00030762"/>
    </source>
</evidence>
<dbReference type="CDD" id="cd07010">
    <property type="entry name" value="cupin_PMI_type_I_N_bac"/>
    <property type="match status" value="1"/>
</dbReference>
<dbReference type="GO" id="GO:0004476">
    <property type="term" value="F:mannose-6-phosphate isomerase activity"/>
    <property type="evidence" value="ECO:0007669"/>
    <property type="project" value="InterPro"/>
</dbReference>
<dbReference type="InterPro" id="IPR049071">
    <property type="entry name" value="MPI_cupin_dom"/>
</dbReference>
<dbReference type="Gene3D" id="3.90.550.10">
    <property type="entry name" value="Spore Coat Polysaccharide Biosynthesis Protein SpsA, Chain A"/>
    <property type="match status" value="1"/>
</dbReference>
<dbReference type="InterPro" id="IPR001538">
    <property type="entry name" value="Man6P_isomerase-2_C"/>
</dbReference>
<dbReference type="CDD" id="cd02213">
    <property type="entry name" value="cupin_PMI_typeII_C"/>
    <property type="match status" value="1"/>
</dbReference>
<evidence type="ECO:0000313" key="7">
    <source>
        <dbReference type="EMBL" id="NEX02323.1"/>
    </source>
</evidence>
<feature type="domain" description="Phosphomannose isomerase type I catalytic" evidence="5">
    <location>
        <begin position="455"/>
        <end position="556"/>
    </location>
</feature>
<dbReference type="GO" id="GO:0008270">
    <property type="term" value="F:zinc ion binding"/>
    <property type="evidence" value="ECO:0007669"/>
    <property type="project" value="InterPro"/>
</dbReference>
<dbReference type="InterPro" id="IPR051161">
    <property type="entry name" value="Mannose-6P_isomerase_type2"/>
</dbReference>
<dbReference type="AlphaFoldDB" id="A0A6M0LK42"/>
<dbReference type="Pfam" id="PF21621">
    <property type="entry name" value="MPI_cupin_dom"/>
    <property type="match status" value="1"/>
</dbReference>
<dbReference type="EMBL" id="VTVE01000003">
    <property type="protein sequence ID" value="NEX02323.1"/>
    <property type="molecule type" value="Genomic_DNA"/>
</dbReference>
<accession>A0A6M0LK42</accession>
<evidence type="ECO:0000256" key="1">
    <source>
        <dbReference type="ARBA" id="ARBA00029741"/>
    </source>
</evidence>
<dbReference type="InterPro" id="IPR046457">
    <property type="entry name" value="PMI_typeI_cat"/>
</dbReference>
<evidence type="ECO:0000313" key="8">
    <source>
        <dbReference type="Proteomes" id="UP000473091"/>
    </source>
</evidence>
<dbReference type="GO" id="GO:0009298">
    <property type="term" value="P:GDP-mannose biosynthetic process"/>
    <property type="evidence" value="ECO:0007669"/>
    <property type="project" value="TreeGrafter"/>
</dbReference>
<gene>
    <name evidence="7" type="ORF">F0Q01_10585</name>
</gene>
<dbReference type="GO" id="GO:0004475">
    <property type="term" value="F:mannose-1-phosphate guanylyltransferase (GTP) activity"/>
    <property type="evidence" value="ECO:0007669"/>
    <property type="project" value="TreeGrafter"/>
</dbReference>
<dbReference type="InterPro" id="IPR005835">
    <property type="entry name" value="NTP_transferase_dom"/>
</dbReference>
<dbReference type="GO" id="GO:0005976">
    <property type="term" value="P:polysaccharide metabolic process"/>
    <property type="evidence" value="ECO:0007669"/>
    <property type="project" value="InterPro"/>
</dbReference>
<dbReference type="InterPro" id="IPR029044">
    <property type="entry name" value="Nucleotide-diphossugar_trans"/>
</dbReference>
<organism evidence="7 8">
    <name type="scientific">Pseudobutyrivibrio xylanivorans</name>
    <dbReference type="NCBI Taxonomy" id="185007"/>
    <lineage>
        <taxon>Bacteria</taxon>
        <taxon>Bacillati</taxon>
        <taxon>Bacillota</taxon>
        <taxon>Clostridia</taxon>
        <taxon>Lachnospirales</taxon>
        <taxon>Lachnospiraceae</taxon>
        <taxon>Pseudobutyrivibrio</taxon>
    </lineage>
</organism>
<sequence>MKCLVLAGGAGDRLWPLSRKDFPKQFIKSEGELSLFQETITRNIPYCDEFVIVTNKKYENIVKGQLQQFQGISYRIILETVGNGTAGAIAVATAVFSAKEEVLVVPADTVMGQDGYSDAIYKAKEYIKQGQLCLFGTTATSASTEYGYIQTEGDKVIRFLEKPTSDLADKIFWQENTLWNCGMLMCSNKILKEELEKYCGKILVVVSEAVDNSKTTKHGSILLESKDDSRVSFERTVLEKSDRLAAVKIYCDWNRVSDFKAYEDLYGDGSLNTIFNKCDDVSVINKSENQLIVVNELDNLLVVNTPDALYISDKDKADEIKGIIDTEGDEKDYFVRTPVIYRPWGTRELIQEAEGYRVRKISIYPGMQLSSHIHEKRNENYTVITGVLTVILPDKTVEVDSGEIINIEAGVEHRLQNNTDETIIVIEVDTGKIIDENDMVQGQKSFDKEIELPSLYRLHPAYKDYLWGGNTLVEKYGKDSTYEITAESWELSAHPDGPCKIVGGELDGTSFDHFIRTYGERVCGWKSKTFDRFPVLIKFIDARNALSVQIHPNDDYAFPVENEFGKNEMWYVMDAAPGSYLYCGLSKECSKEEIRERIENVTLTEVLNKIEVKPGDVVFVPAGTIHAIGAGILICEIQQNSNCTYRMYDYGRRDKNGNLRELHIDKALDVVNVDPYMPELTGFSDAVTTAEGSTERVLSRCKYFQVTDYKISDHEIIQVDDSSFKAFVVLEGNCVIRCGDEECQAKPGDSFFVSAGRKRVHIDGECEVIVTNI</sequence>
<reference evidence="7 8" key="1">
    <citation type="submission" date="2019-09" db="EMBL/GenBank/DDBJ databases">
        <authorList>
            <person name="Pidcock S.E."/>
            <person name="Huws S.A."/>
        </authorList>
    </citation>
    <scope>NUCLEOTIDE SEQUENCE [LARGE SCALE GENOMIC DNA]</scope>
    <source>
        <strain evidence="7 8">MZ8</strain>
    </source>
</reference>
<dbReference type="PANTHER" id="PTHR46390">
    <property type="entry name" value="MANNOSE-1-PHOSPHATE GUANYLYLTRANSFERASE"/>
    <property type="match status" value="1"/>
</dbReference>
<dbReference type="SUPFAM" id="SSF51182">
    <property type="entry name" value="RmlC-like cupins"/>
    <property type="match status" value="2"/>
</dbReference>
<dbReference type="Pfam" id="PF00483">
    <property type="entry name" value="NTP_transferase"/>
    <property type="match status" value="1"/>
</dbReference>
<dbReference type="Gene3D" id="2.60.120.10">
    <property type="entry name" value="Jelly Rolls"/>
    <property type="match status" value="3"/>
</dbReference>
<evidence type="ECO:0000259" key="4">
    <source>
        <dbReference type="Pfam" id="PF01050"/>
    </source>
</evidence>
<evidence type="ECO:0000259" key="6">
    <source>
        <dbReference type="Pfam" id="PF21621"/>
    </source>
</evidence>
<dbReference type="Pfam" id="PF01050">
    <property type="entry name" value="MannoseP_isomer"/>
    <property type="match status" value="1"/>
</dbReference>